<dbReference type="FunFam" id="3.60.20.10:FF:000033">
    <property type="entry name" value="Proteasome subunit beta"/>
    <property type="match status" value="1"/>
</dbReference>
<dbReference type="PROSITE" id="PS00854">
    <property type="entry name" value="PROTEASOME_BETA_1"/>
    <property type="match status" value="1"/>
</dbReference>
<dbReference type="GO" id="GO:0051603">
    <property type="term" value="P:proteolysis involved in protein catabolic process"/>
    <property type="evidence" value="ECO:0000318"/>
    <property type="project" value="GO_Central"/>
</dbReference>
<dbReference type="GO" id="GO:0005839">
    <property type="term" value="C:proteasome core complex"/>
    <property type="evidence" value="ECO:0000318"/>
    <property type="project" value="GO_Central"/>
</dbReference>
<dbReference type="OrthoDB" id="268479at2759"/>
<dbReference type="InterPro" id="IPR016050">
    <property type="entry name" value="Proteasome_bsu_CS"/>
</dbReference>
<accession>B3RNH6</accession>
<dbReference type="PANTHER" id="PTHR32194">
    <property type="entry name" value="METALLOPROTEASE TLDD"/>
    <property type="match status" value="1"/>
</dbReference>
<dbReference type="InterPro" id="IPR029055">
    <property type="entry name" value="Ntn_hydrolases_N"/>
</dbReference>
<keyword evidence="6" id="KW-1185">Reference proteome</keyword>
<dbReference type="PROSITE" id="PS51476">
    <property type="entry name" value="PROTEASOME_BETA_2"/>
    <property type="match status" value="1"/>
</dbReference>
<dbReference type="InterPro" id="IPR023333">
    <property type="entry name" value="Proteasome_suB-type"/>
</dbReference>
<dbReference type="CTD" id="6750505"/>
<dbReference type="AlphaFoldDB" id="B3RNH6"/>
<dbReference type="PANTHER" id="PTHR32194:SF2">
    <property type="entry name" value="PROTEASOME SUBUNIT BETA TYPE-1"/>
    <property type="match status" value="1"/>
</dbReference>
<keyword evidence="3 4" id="KW-0539">Nucleus</keyword>
<dbReference type="FunCoup" id="B3RNH6">
    <property type="interactions" value="1894"/>
</dbReference>
<dbReference type="STRING" id="10228.B3RNH6"/>
<dbReference type="SUPFAM" id="SSF56235">
    <property type="entry name" value="N-terminal nucleophile aminohydrolases (Ntn hydrolases)"/>
    <property type="match status" value="1"/>
</dbReference>
<dbReference type="EMBL" id="DS985242">
    <property type="protein sequence ID" value="EDV27456.1"/>
    <property type="molecule type" value="Genomic_DNA"/>
</dbReference>
<dbReference type="InterPro" id="IPR001353">
    <property type="entry name" value="Proteasome_sua/b"/>
</dbReference>
<dbReference type="Gene3D" id="3.60.20.10">
    <property type="entry name" value="Glutamine Phosphoribosylpyrophosphate, subunit 1, domain 1"/>
    <property type="match status" value="1"/>
</dbReference>
<dbReference type="eggNOG" id="KOG0179">
    <property type="taxonomic scope" value="Eukaryota"/>
</dbReference>
<proteinExistence type="inferred from homology"/>
<evidence type="ECO:0000256" key="3">
    <source>
        <dbReference type="ARBA" id="ARBA00023242"/>
    </source>
</evidence>
<protein>
    <recommendedName>
        <fullName evidence="4">Proteasome subunit beta</fullName>
    </recommendedName>
</protein>
<evidence type="ECO:0000256" key="1">
    <source>
        <dbReference type="ARBA" id="ARBA00022490"/>
    </source>
</evidence>
<name>B3RNH6_TRIAD</name>
<comment type="similarity">
    <text evidence="4">Belongs to the peptidase T1B family.</text>
</comment>
<keyword evidence="2 4" id="KW-0647">Proteasome</keyword>
<evidence type="ECO:0000313" key="5">
    <source>
        <dbReference type="EMBL" id="EDV27456.1"/>
    </source>
</evidence>
<dbReference type="Proteomes" id="UP000009022">
    <property type="component" value="Unassembled WGS sequence"/>
</dbReference>
<dbReference type="InParanoid" id="B3RNH6"/>
<dbReference type="Pfam" id="PF00227">
    <property type="entry name" value="Proteasome"/>
    <property type="match status" value="1"/>
</dbReference>
<keyword evidence="1 4" id="KW-0963">Cytoplasm</keyword>
<comment type="function">
    <text evidence="4">Component of the proteasome, a multicatalytic proteinase complex which is characterized by its ability to cleave peptides with Arg, Phe, Tyr, Leu, and Glu adjacent to the leaving group at neutral or slightly basic pH. The proteasome has an ATP-dependent proteolytic activity.</text>
</comment>
<dbReference type="GeneID" id="6750505"/>
<comment type="subcellular location">
    <subcellularLocation>
        <location evidence="4">Cytoplasm</location>
    </subcellularLocation>
    <subcellularLocation>
        <location evidence="4">Nucleus</location>
    </subcellularLocation>
</comment>
<dbReference type="PhylomeDB" id="B3RNH6"/>
<evidence type="ECO:0000256" key="4">
    <source>
        <dbReference type="RuleBase" id="RU004203"/>
    </source>
</evidence>
<dbReference type="GO" id="GO:0005634">
    <property type="term" value="C:nucleus"/>
    <property type="evidence" value="ECO:0000318"/>
    <property type="project" value="GO_Central"/>
</dbReference>
<dbReference type="RefSeq" id="XP_002109290.1">
    <property type="nucleotide sequence ID" value="XM_002109254.1"/>
</dbReference>
<comment type="subunit">
    <text evidence="4">Component of the proteasome complex.</text>
</comment>
<dbReference type="HOGENOM" id="CLU_035750_1_1_1"/>
<dbReference type="KEGG" id="tad:TRIADDRAFT_20878"/>
<evidence type="ECO:0000313" key="6">
    <source>
        <dbReference type="Proteomes" id="UP000009022"/>
    </source>
</evidence>
<organism evidence="5 6">
    <name type="scientific">Trichoplax adhaerens</name>
    <name type="common">Trichoplax reptans</name>
    <dbReference type="NCBI Taxonomy" id="10228"/>
    <lineage>
        <taxon>Eukaryota</taxon>
        <taxon>Metazoa</taxon>
        <taxon>Placozoa</taxon>
        <taxon>Uniplacotomia</taxon>
        <taxon>Trichoplacea</taxon>
        <taxon>Trichoplacidae</taxon>
        <taxon>Trichoplax</taxon>
    </lineage>
</organism>
<sequence length="235" mass="26384">MAAELKKAIYPENATIGLPTQHRFDPYTLNGGTIVGVAGDNFAILAGDTRLSEGFMIHSRDTSKIYKLTEKTFLGTCGFQGDVLTLTRLLNARLTMYEFEHRKKMSSTAISQMLSTVLYYRRFFPYYTFNILAGIDTDGKGCIYSYDAVGNYEKHTYHASGTASSMLQPLLDNQVGYLNQEGVRRVPLTIDKARTLIKDVFISATERDMYTGDSLHIVTITSDGVTEDHFPLRRD</sequence>
<dbReference type="GO" id="GO:0005737">
    <property type="term" value="C:cytoplasm"/>
    <property type="evidence" value="ECO:0000318"/>
    <property type="project" value="GO_Central"/>
</dbReference>
<evidence type="ECO:0000256" key="2">
    <source>
        <dbReference type="ARBA" id="ARBA00022942"/>
    </source>
</evidence>
<dbReference type="CDD" id="cd03757">
    <property type="entry name" value="proteasome_beta_type_1"/>
    <property type="match status" value="1"/>
</dbReference>
<dbReference type="OMA" id="CSGCWCD"/>
<reference evidence="5 6" key="1">
    <citation type="journal article" date="2008" name="Nature">
        <title>The Trichoplax genome and the nature of placozoans.</title>
        <authorList>
            <person name="Srivastava M."/>
            <person name="Begovic E."/>
            <person name="Chapman J."/>
            <person name="Putnam N.H."/>
            <person name="Hellsten U."/>
            <person name="Kawashima T."/>
            <person name="Kuo A."/>
            <person name="Mitros T."/>
            <person name="Salamov A."/>
            <person name="Carpenter M.L."/>
            <person name="Signorovitch A.Y."/>
            <person name="Moreno M.A."/>
            <person name="Kamm K."/>
            <person name="Grimwood J."/>
            <person name="Schmutz J."/>
            <person name="Shapiro H."/>
            <person name="Grigoriev I.V."/>
            <person name="Buss L.W."/>
            <person name="Schierwater B."/>
            <person name="Dellaporta S.L."/>
            <person name="Rokhsar D.S."/>
        </authorList>
    </citation>
    <scope>NUCLEOTIDE SEQUENCE [LARGE SCALE GENOMIC DNA]</scope>
    <source>
        <strain evidence="5 6">Grell-BS-1999</strain>
    </source>
</reference>
<gene>
    <name evidence="5" type="ORF">TRIADDRAFT_20878</name>
</gene>